<evidence type="ECO:0000313" key="2">
    <source>
        <dbReference type="Proteomes" id="UP001456368"/>
    </source>
</evidence>
<gene>
    <name evidence="1" type="ORF">VNN45_08625</name>
</gene>
<name>A0ABZ2SDZ9_9LACT</name>
<dbReference type="EMBL" id="CP141698">
    <property type="protein sequence ID" value="WYC66938.1"/>
    <property type="molecule type" value="Genomic_DNA"/>
</dbReference>
<accession>A0ABZ2SDZ9</accession>
<organism evidence="1 2">
    <name type="scientific">Lactococcus petauri</name>
    <dbReference type="NCBI Taxonomy" id="1940789"/>
    <lineage>
        <taxon>Bacteria</taxon>
        <taxon>Bacillati</taxon>
        <taxon>Bacillota</taxon>
        <taxon>Bacilli</taxon>
        <taxon>Lactobacillales</taxon>
        <taxon>Streptococcaceae</taxon>
        <taxon>Lactococcus</taxon>
    </lineage>
</organism>
<reference evidence="1 2" key="1">
    <citation type="submission" date="2023-12" db="EMBL/GenBank/DDBJ databases">
        <title>Redefining Piscine Lactococcosis.</title>
        <authorList>
            <person name="Heckman T.I."/>
            <person name="Yazdi Z."/>
            <person name="Older C.E."/>
            <person name="Griffin M.J."/>
            <person name="Waldbieser G.C."/>
            <person name="Chow A.M."/>
            <person name="Medina Silva I."/>
            <person name="Anenson K.M."/>
            <person name="Garcia J.C."/>
            <person name="LaFrentz B.R."/>
            <person name="Slavic D."/>
            <person name="Toohey-Kurth K.L."/>
            <person name="Yant P."/>
            <person name="Fritz H.M."/>
            <person name="Henderson E."/>
            <person name="McDowall R."/>
            <person name="Cai H."/>
            <person name="Adikson M."/>
            <person name="Soto E."/>
        </authorList>
    </citation>
    <scope>NUCLEOTIDE SEQUENCE [LARGE SCALE GENOMIC DNA]</scope>
    <source>
        <strain evidence="1 2">R21-91A</strain>
    </source>
</reference>
<keyword evidence="2" id="KW-1185">Reference proteome</keyword>
<protein>
    <submittedName>
        <fullName evidence="1">Uncharacterized protein</fullName>
    </submittedName>
</protein>
<sequence>MIKIEITKKEKQDAVFKLKGGETLDYLTIFSEIIVYLCKEEGVPVDIAVKGLFYELGEEESSN</sequence>
<proteinExistence type="predicted"/>
<dbReference type="RefSeq" id="WP_338954980.1">
    <property type="nucleotide sequence ID" value="NZ_CP141697.1"/>
</dbReference>
<evidence type="ECO:0000313" key="1">
    <source>
        <dbReference type="EMBL" id="WYC66938.1"/>
    </source>
</evidence>
<dbReference type="Proteomes" id="UP001456368">
    <property type="component" value="Chromosome"/>
</dbReference>